<dbReference type="GO" id="GO:0043190">
    <property type="term" value="C:ATP-binding cassette (ABC) transporter complex"/>
    <property type="evidence" value="ECO:0007669"/>
    <property type="project" value="InterPro"/>
</dbReference>
<keyword evidence="8" id="KW-1185">Reference proteome</keyword>
<dbReference type="PIRSF" id="PIRSF006648">
    <property type="entry name" value="DrrB"/>
    <property type="match status" value="1"/>
</dbReference>
<evidence type="ECO:0000256" key="3">
    <source>
        <dbReference type="ARBA" id="ARBA00022989"/>
    </source>
</evidence>
<comment type="subcellular location">
    <subcellularLocation>
        <location evidence="5">Cell membrane</location>
        <topology evidence="5">Multi-pass membrane protein</topology>
    </subcellularLocation>
    <subcellularLocation>
        <location evidence="1">Membrane</location>
        <topology evidence="1">Multi-pass membrane protein</topology>
    </subcellularLocation>
</comment>
<accession>A0A4P6YTV7</accession>
<organism evidence="7 8">
    <name type="scientific">Periweissella cryptocerci</name>
    <dbReference type="NCBI Taxonomy" id="2506420"/>
    <lineage>
        <taxon>Bacteria</taxon>
        <taxon>Bacillati</taxon>
        <taxon>Bacillota</taxon>
        <taxon>Bacilli</taxon>
        <taxon>Lactobacillales</taxon>
        <taxon>Lactobacillaceae</taxon>
        <taxon>Periweissella</taxon>
    </lineage>
</organism>
<dbReference type="PROSITE" id="PS51012">
    <property type="entry name" value="ABC_TM2"/>
    <property type="match status" value="1"/>
</dbReference>
<dbReference type="PANTHER" id="PTHR43229">
    <property type="entry name" value="NODULATION PROTEIN J"/>
    <property type="match status" value="1"/>
</dbReference>
<comment type="similarity">
    <text evidence="5">Belongs to the ABC-2 integral membrane protein family.</text>
</comment>
<feature type="transmembrane region" description="Helical" evidence="5">
    <location>
        <begin position="234"/>
        <end position="255"/>
    </location>
</feature>
<dbReference type="InterPro" id="IPR013525">
    <property type="entry name" value="ABC2_TM"/>
</dbReference>
<dbReference type="InterPro" id="IPR047817">
    <property type="entry name" value="ABC2_TM_bact-type"/>
</dbReference>
<dbReference type="PRINTS" id="PR00164">
    <property type="entry name" value="ABC2TRNSPORT"/>
</dbReference>
<keyword evidence="2 5" id="KW-0812">Transmembrane</keyword>
<name>A0A4P6YTV7_9LACO</name>
<dbReference type="KEGG" id="wei:EQG49_06855"/>
<dbReference type="Pfam" id="PF01061">
    <property type="entry name" value="ABC2_membrane"/>
    <property type="match status" value="1"/>
</dbReference>
<evidence type="ECO:0000256" key="2">
    <source>
        <dbReference type="ARBA" id="ARBA00022692"/>
    </source>
</evidence>
<dbReference type="PANTHER" id="PTHR43229:SF2">
    <property type="entry name" value="NODULATION PROTEIN J"/>
    <property type="match status" value="1"/>
</dbReference>
<dbReference type="InterPro" id="IPR000412">
    <property type="entry name" value="ABC_2_transport"/>
</dbReference>
<sequence length="259" mass="27857">MQETTMRKPNVFANIGTLAYRNLLKTLHNPERLADVIIIPIVFMVMFTYIFGGAISGNISAYLPVIVPGVLMQAVLNAASGSGSQIREDLDTGVFDRFKSLPIAHIAPLAGQLFADILRLVIAVTASILTGLALGWRPDGGIGHVIIAAGLAIFSGWAISWIFALLGLVLKSAALLQSFSMLVTMGMTFLSSAFVPIKSLPNWLQVIANINPLTHMISAIRSLLDKGVWGHEDWLVLGIGIVIVVVMAPLTLLAYNKKN</sequence>
<keyword evidence="4 5" id="KW-0472">Membrane</keyword>
<proteinExistence type="inferred from homology"/>
<keyword evidence="5" id="KW-0813">Transport</keyword>
<evidence type="ECO:0000259" key="6">
    <source>
        <dbReference type="PROSITE" id="PS51012"/>
    </source>
</evidence>
<feature type="transmembrane region" description="Helical" evidence="5">
    <location>
        <begin position="173"/>
        <end position="195"/>
    </location>
</feature>
<feature type="transmembrane region" description="Helical" evidence="5">
    <location>
        <begin position="142"/>
        <end position="166"/>
    </location>
</feature>
<dbReference type="InterPro" id="IPR051784">
    <property type="entry name" value="Nod_factor_ABC_transporter"/>
</dbReference>
<keyword evidence="3 5" id="KW-1133">Transmembrane helix</keyword>
<keyword evidence="5" id="KW-1003">Cell membrane</keyword>
<reference evidence="8" key="1">
    <citation type="submission" date="2019-03" db="EMBL/GenBank/DDBJ databases">
        <title>Weissella sp. 26KH-42 Genome sequencing.</title>
        <authorList>
            <person name="Heo J."/>
            <person name="Kim S.-J."/>
            <person name="Kim J.-S."/>
            <person name="Hong S.-B."/>
            <person name="Kwon S.-W."/>
        </authorList>
    </citation>
    <scope>NUCLEOTIDE SEQUENCE [LARGE SCALE GENOMIC DNA]</scope>
    <source>
        <strain evidence="8">26KH-42</strain>
    </source>
</reference>
<dbReference type="AlphaFoldDB" id="A0A4P6YTV7"/>
<dbReference type="EMBL" id="CP037940">
    <property type="protein sequence ID" value="QBO36198.1"/>
    <property type="molecule type" value="Genomic_DNA"/>
</dbReference>
<evidence type="ECO:0000256" key="5">
    <source>
        <dbReference type="RuleBase" id="RU361157"/>
    </source>
</evidence>
<gene>
    <name evidence="7" type="ORF">EQG49_06855</name>
</gene>
<feature type="transmembrane region" description="Helical" evidence="5">
    <location>
        <begin position="61"/>
        <end position="79"/>
    </location>
</feature>
<dbReference type="GO" id="GO:0140359">
    <property type="term" value="F:ABC-type transporter activity"/>
    <property type="evidence" value="ECO:0007669"/>
    <property type="project" value="InterPro"/>
</dbReference>
<protein>
    <recommendedName>
        <fullName evidence="5">Transport permease protein</fullName>
    </recommendedName>
</protein>
<dbReference type="Proteomes" id="UP000292886">
    <property type="component" value="Chromosome"/>
</dbReference>
<evidence type="ECO:0000256" key="4">
    <source>
        <dbReference type="ARBA" id="ARBA00023136"/>
    </source>
</evidence>
<evidence type="ECO:0000313" key="7">
    <source>
        <dbReference type="EMBL" id="QBO36198.1"/>
    </source>
</evidence>
<feature type="domain" description="ABC transmembrane type-2" evidence="6">
    <location>
        <begin position="31"/>
        <end position="258"/>
    </location>
</feature>
<evidence type="ECO:0000313" key="8">
    <source>
        <dbReference type="Proteomes" id="UP000292886"/>
    </source>
</evidence>
<feature type="transmembrane region" description="Helical" evidence="5">
    <location>
        <begin position="33"/>
        <end position="55"/>
    </location>
</feature>
<feature type="transmembrane region" description="Helical" evidence="5">
    <location>
        <begin position="117"/>
        <end position="136"/>
    </location>
</feature>
<evidence type="ECO:0000256" key="1">
    <source>
        <dbReference type="ARBA" id="ARBA00004141"/>
    </source>
</evidence>
<dbReference type="OrthoDB" id="670210at2"/>
<dbReference type="RefSeq" id="WP_133363276.1">
    <property type="nucleotide sequence ID" value="NZ_CP037940.1"/>
</dbReference>